<evidence type="ECO:0000313" key="2">
    <source>
        <dbReference type="Proteomes" id="UP000324222"/>
    </source>
</evidence>
<dbReference type="Proteomes" id="UP000324222">
    <property type="component" value="Unassembled WGS sequence"/>
</dbReference>
<gene>
    <name evidence="1" type="ORF">E2C01_086698</name>
</gene>
<dbReference type="AlphaFoldDB" id="A0A5B7JC55"/>
<reference evidence="1 2" key="1">
    <citation type="submission" date="2019-05" db="EMBL/GenBank/DDBJ databases">
        <title>Another draft genome of Portunus trituberculatus and its Hox gene families provides insights of decapod evolution.</title>
        <authorList>
            <person name="Jeong J.-H."/>
            <person name="Song I."/>
            <person name="Kim S."/>
            <person name="Choi T."/>
            <person name="Kim D."/>
            <person name="Ryu S."/>
            <person name="Kim W."/>
        </authorList>
    </citation>
    <scope>NUCLEOTIDE SEQUENCE [LARGE SCALE GENOMIC DNA]</scope>
    <source>
        <tissue evidence="1">Muscle</tissue>
    </source>
</reference>
<dbReference type="EMBL" id="VSRR010088522">
    <property type="protein sequence ID" value="MPC91646.1"/>
    <property type="molecule type" value="Genomic_DNA"/>
</dbReference>
<organism evidence="1 2">
    <name type="scientific">Portunus trituberculatus</name>
    <name type="common">Swimming crab</name>
    <name type="synonym">Neptunus trituberculatus</name>
    <dbReference type="NCBI Taxonomy" id="210409"/>
    <lineage>
        <taxon>Eukaryota</taxon>
        <taxon>Metazoa</taxon>
        <taxon>Ecdysozoa</taxon>
        <taxon>Arthropoda</taxon>
        <taxon>Crustacea</taxon>
        <taxon>Multicrustacea</taxon>
        <taxon>Malacostraca</taxon>
        <taxon>Eumalacostraca</taxon>
        <taxon>Eucarida</taxon>
        <taxon>Decapoda</taxon>
        <taxon>Pleocyemata</taxon>
        <taxon>Brachyura</taxon>
        <taxon>Eubrachyura</taxon>
        <taxon>Portunoidea</taxon>
        <taxon>Portunidae</taxon>
        <taxon>Portuninae</taxon>
        <taxon>Portunus</taxon>
    </lineage>
</organism>
<name>A0A5B7JC55_PORTR</name>
<evidence type="ECO:0000313" key="1">
    <source>
        <dbReference type="EMBL" id="MPC91646.1"/>
    </source>
</evidence>
<sequence length="57" mass="6787">MSQRSASLDLLGGYIGVEVEEEEEEEEEREEGERRGIRWRRRRDEEGVFNVTDTRES</sequence>
<comment type="caution">
    <text evidence="1">The sequence shown here is derived from an EMBL/GenBank/DDBJ whole genome shotgun (WGS) entry which is preliminary data.</text>
</comment>
<keyword evidence="2" id="KW-1185">Reference proteome</keyword>
<accession>A0A5B7JC55</accession>
<protein>
    <submittedName>
        <fullName evidence="1">Uncharacterized protein</fullName>
    </submittedName>
</protein>
<proteinExistence type="predicted"/>